<proteinExistence type="inferred from homology"/>
<dbReference type="Gene3D" id="3.30.420.40">
    <property type="match status" value="2"/>
</dbReference>
<dbReference type="SMART" id="SM00268">
    <property type="entry name" value="ACTIN"/>
    <property type="match status" value="1"/>
</dbReference>
<name>A0AAW2YX58_9EUKA</name>
<dbReference type="EMBL" id="JAOPGA020000758">
    <property type="protein sequence ID" value="KAL0481350.1"/>
    <property type="molecule type" value="Genomic_DNA"/>
</dbReference>
<evidence type="ECO:0000256" key="1">
    <source>
        <dbReference type="RuleBase" id="RU000487"/>
    </source>
</evidence>
<organism evidence="2 3">
    <name type="scientific">Acrasis kona</name>
    <dbReference type="NCBI Taxonomy" id="1008807"/>
    <lineage>
        <taxon>Eukaryota</taxon>
        <taxon>Discoba</taxon>
        <taxon>Heterolobosea</taxon>
        <taxon>Tetramitia</taxon>
        <taxon>Eutetramitia</taxon>
        <taxon>Acrasidae</taxon>
        <taxon>Acrasis</taxon>
    </lineage>
</organism>
<dbReference type="InterPro" id="IPR004000">
    <property type="entry name" value="Actin"/>
</dbReference>
<comment type="similarity">
    <text evidence="1">Belongs to the actin family.</text>
</comment>
<reference evidence="2 3" key="1">
    <citation type="submission" date="2024-03" db="EMBL/GenBank/DDBJ databases">
        <title>The Acrasis kona genome and developmental transcriptomes reveal deep origins of eukaryotic multicellular pathways.</title>
        <authorList>
            <person name="Sheikh S."/>
            <person name="Fu C.-J."/>
            <person name="Brown M.W."/>
            <person name="Baldauf S.L."/>
        </authorList>
    </citation>
    <scope>NUCLEOTIDE SEQUENCE [LARGE SCALE GENOMIC DNA]</scope>
    <source>
        <strain evidence="2 3">ATCC MYA-3509</strain>
    </source>
</reference>
<evidence type="ECO:0000313" key="3">
    <source>
        <dbReference type="Proteomes" id="UP001431209"/>
    </source>
</evidence>
<evidence type="ECO:0000313" key="2">
    <source>
        <dbReference type="EMBL" id="KAL0481350.1"/>
    </source>
</evidence>
<dbReference type="Pfam" id="PF00022">
    <property type="entry name" value="Actin"/>
    <property type="match status" value="1"/>
</dbReference>
<dbReference type="FunFam" id="3.30.420.40:FF:000058">
    <property type="entry name" value="Putative actin-related protein 5"/>
    <property type="match status" value="1"/>
</dbReference>
<dbReference type="InterPro" id="IPR043129">
    <property type="entry name" value="ATPase_NBD"/>
</dbReference>
<comment type="caution">
    <text evidence="2">The sequence shown here is derived from an EMBL/GenBank/DDBJ whole genome shotgun (WGS) entry which is preliminary data.</text>
</comment>
<dbReference type="PANTHER" id="PTHR11937">
    <property type="entry name" value="ACTIN"/>
    <property type="match status" value="1"/>
</dbReference>
<dbReference type="SUPFAM" id="SSF53067">
    <property type="entry name" value="Actin-like ATPase domain"/>
    <property type="match status" value="2"/>
</dbReference>
<accession>A0AAW2YX58</accession>
<dbReference type="Gene3D" id="3.90.640.10">
    <property type="entry name" value="Actin, Chain A, domain 4"/>
    <property type="match status" value="1"/>
</dbReference>
<keyword evidence="3" id="KW-1185">Reference proteome</keyword>
<sequence length="347" mass="38158">MMDASILDFGTGITKIGIGGDADPLHVFRTTVTDGSVQGKEDQVPMKNGNVSNWDAMELIYTRSFELLGEDSTKRPALLSIPPMGSKLDRETSAKVLFEKVGIPSLVMVNNAELSLYQSGQSTGLVVNLGHGTTYVAPIWEHNIFSHAITHGGVTGSDIDNFLSALLNSNENAHQVTVEEARSIKESGACYVSQDFDDELNKDRTEIDLSYELPDGREILIGRERFLSCEALFNPEYIDKDSPPIHKLICDTVSRCDINIRRNLYSNIHIVGGQSLSIGLIERLQKEIQKKVPQSVEVVINAAENRDYAAWVGGSVFSQLSTFKNMLVTKADYEEKGISVLQNTCGV</sequence>
<dbReference type="PRINTS" id="PR00190">
    <property type="entry name" value="ACTIN"/>
</dbReference>
<gene>
    <name evidence="2" type="ORF">AKO1_012724</name>
</gene>
<dbReference type="Proteomes" id="UP001431209">
    <property type="component" value="Unassembled WGS sequence"/>
</dbReference>
<dbReference type="AlphaFoldDB" id="A0AAW2YX58"/>
<protein>
    <submittedName>
        <fullName evidence="2">Actin</fullName>
    </submittedName>
</protein>